<evidence type="ECO:0000313" key="5">
    <source>
        <dbReference type="Proteomes" id="UP001596356"/>
    </source>
</evidence>
<dbReference type="InterPro" id="IPR000073">
    <property type="entry name" value="AB_hydrolase_1"/>
</dbReference>
<evidence type="ECO:0000313" key="4">
    <source>
        <dbReference type="EMBL" id="MFC6713609.1"/>
    </source>
</evidence>
<gene>
    <name evidence="4" type="ORF">ACFQBT_07080</name>
</gene>
<proteinExistence type="inferred from homology"/>
<dbReference type="InterPro" id="IPR050266">
    <property type="entry name" value="AB_hydrolase_sf"/>
</dbReference>
<accession>A0ABW2ARM3</accession>
<dbReference type="SUPFAM" id="SSF53474">
    <property type="entry name" value="alpha/beta-Hydrolases"/>
    <property type="match status" value="1"/>
</dbReference>
<name>A0ABW2ARM3_9MICO</name>
<dbReference type="Pfam" id="PF00561">
    <property type="entry name" value="Abhydrolase_1"/>
    <property type="match status" value="1"/>
</dbReference>
<protein>
    <submittedName>
        <fullName evidence="4">Alpha/beta fold hydrolase</fullName>
    </submittedName>
</protein>
<comment type="caution">
    <text evidence="4">The sequence shown here is derived from an EMBL/GenBank/DDBJ whole genome shotgun (WGS) entry which is preliminary data.</text>
</comment>
<dbReference type="InterPro" id="IPR029058">
    <property type="entry name" value="AB_hydrolase_fold"/>
</dbReference>
<sequence>MTELMRINGTNLFVDDRGPKDAPPLVFVHGGPGNSCWDFMTSVGDLLAARGLRVIGVDQRGVLRSDPLPDQPELSTAVLIEDFEAIRRTLGIDRWSALGHSAGGAYLLDYAVEHPEVFEVAVFDAPSWDCDATDRYRLPVAADLLENAGKTQAAAVCRAAAAAPHRLQFDSQVLAAMQQLGPDYLRLFTYDENGLTTYLVLAQQAPTDLDWTRGASHLPLISDMYQDRTPRLAELDCRSALFVGARDLVCPPAMIETYRAATGGDVVVFERSGHFAYVEQPQEYADRLADEVLSARTATN</sequence>
<keyword evidence="5" id="KW-1185">Reference proteome</keyword>
<evidence type="ECO:0000256" key="2">
    <source>
        <dbReference type="ARBA" id="ARBA00022801"/>
    </source>
</evidence>
<dbReference type="Proteomes" id="UP001596356">
    <property type="component" value="Unassembled WGS sequence"/>
</dbReference>
<reference evidence="5" key="1">
    <citation type="journal article" date="2019" name="Int. J. Syst. Evol. Microbiol.">
        <title>The Global Catalogue of Microorganisms (GCM) 10K type strain sequencing project: providing services to taxonomists for standard genome sequencing and annotation.</title>
        <authorList>
            <consortium name="The Broad Institute Genomics Platform"/>
            <consortium name="The Broad Institute Genome Sequencing Center for Infectious Disease"/>
            <person name="Wu L."/>
            <person name="Ma J."/>
        </authorList>
    </citation>
    <scope>NUCLEOTIDE SEQUENCE [LARGE SCALE GENOMIC DNA]</scope>
    <source>
        <strain evidence="5">NBRC 106593</strain>
    </source>
</reference>
<evidence type="ECO:0000256" key="1">
    <source>
        <dbReference type="ARBA" id="ARBA00010088"/>
    </source>
</evidence>
<dbReference type="PANTHER" id="PTHR43798:SF31">
    <property type="entry name" value="AB HYDROLASE SUPERFAMILY PROTEIN YCLE"/>
    <property type="match status" value="1"/>
</dbReference>
<keyword evidence="2 4" id="KW-0378">Hydrolase</keyword>
<dbReference type="InterPro" id="IPR002410">
    <property type="entry name" value="Peptidase_S33"/>
</dbReference>
<dbReference type="Gene3D" id="3.40.50.1820">
    <property type="entry name" value="alpha/beta hydrolase"/>
    <property type="match status" value="1"/>
</dbReference>
<evidence type="ECO:0000259" key="3">
    <source>
        <dbReference type="Pfam" id="PF00561"/>
    </source>
</evidence>
<comment type="similarity">
    <text evidence="1">Belongs to the peptidase S33 family.</text>
</comment>
<organism evidence="4 5">
    <name type="scientific">Branchiibius cervicis</name>
    <dbReference type="NCBI Taxonomy" id="908252"/>
    <lineage>
        <taxon>Bacteria</taxon>
        <taxon>Bacillati</taxon>
        <taxon>Actinomycetota</taxon>
        <taxon>Actinomycetes</taxon>
        <taxon>Micrococcales</taxon>
        <taxon>Dermacoccaceae</taxon>
        <taxon>Branchiibius</taxon>
    </lineage>
</organism>
<dbReference type="PRINTS" id="PR00793">
    <property type="entry name" value="PROAMNOPTASE"/>
</dbReference>
<dbReference type="RefSeq" id="WP_377821500.1">
    <property type="nucleotide sequence ID" value="NZ_JBHSWJ010000002.1"/>
</dbReference>
<dbReference type="PANTHER" id="PTHR43798">
    <property type="entry name" value="MONOACYLGLYCEROL LIPASE"/>
    <property type="match status" value="1"/>
</dbReference>
<dbReference type="GO" id="GO:0016787">
    <property type="term" value="F:hydrolase activity"/>
    <property type="evidence" value="ECO:0007669"/>
    <property type="project" value="UniProtKB-KW"/>
</dbReference>
<feature type="domain" description="AB hydrolase-1" evidence="3">
    <location>
        <begin position="23"/>
        <end position="280"/>
    </location>
</feature>
<dbReference type="EMBL" id="JBHSWJ010000002">
    <property type="protein sequence ID" value="MFC6713609.1"/>
    <property type="molecule type" value="Genomic_DNA"/>
</dbReference>